<dbReference type="InterPro" id="IPR003594">
    <property type="entry name" value="HATPase_dom"/>
</dbReference>
<keyword evidence="5" id="KW-0547">Nucleotide-binding</keyword>
<evidence type="ECO:0000256" key="5">
    <source>
        <dbReference type="ARBA" id="ARBA00022741"/>
    </source>
</evidence>
<comment type="catalytic activity">
    <reaction evidence="1">
        <text>ATP + protein L-histidine = ADP + protein N-phospho-L-histidine.</text>
        <dbReference type="EC" id="2.7.13.3"/>
    </reaction>
</comment>
<accession>A0ABV5MDV9</accession>
<evidence type="ECO:0000313" key="11">
    <source>
        <dbReference type="EMBL" id="MFB9447042.1"/>
    </source>
</evidence>
<evidence type="ECO:0000259" key="10">
    <source>
        <dbReference type="SMART" id="SM00387"/>
    </source>
</evidence>
<keyword evidence="12" id="KW-1185">Reference proteome</keyword>
<keyword evidence="3" id="KW-0597">Phosphoprotein</keyword>
<dbReference type="InterPro" id="IPR050482">
    <property type="entry name" value="Sensor_HK_TwoCompSys"/>
</dbReference>
<dbReference type="PANTHER" id="PTHR24421">
    <property type="entry name" value="NITRATE/NITRITE SENSOR PROTEIN NARX-RELATED"/>
    <property type="match status" value="1"/>
</dbReference>
<keyword evidence="9" id="KW-1133">Transmembrane helix</keyword>
<evidence type="ECO:0000256" key="8">
    <source>
        <dbReference type="ARBA" id="ARBA00023012"/>
    </source>
</evidence>
<protein>
    <recommendedName>
        <fullName evidence="2">histidine kinase</fullName>
        <ecNumber evidence="2">2.7.13.3</ecNumber>
    </recommendedName>
</protein>
<evidence type="ECO:0000256" key="1">
    <source>
        <dbReference type="ARBA" id="ARBA00000085"/>
    </source>
</evidence>
<feature type="transmembrane region" description="Helical" evidence="9">
    <location>
        <begin position="48"/>
        <end position="69"/>
    </location>
</feature>
<dbReference type="InterPro" id="IPR029016">
    <property type="entry name" value="GAF-like_dom_sf"/>
</dbReference>
<dbReference type="SUPFAM" id="SSF55874">
    <property type="entry name" value="ATPase domain of HSP90 chaperone/DNA topoisomerase II/histidine kinase"/>
    <property type="match status" value="1"/>
</dbReference>
<evidence type="ECO:0000256" key="3">
    <source>
        <dbReference type="ARBA" id="ARBA00022553"/>
    </source>
</evidence>
<evidence type="ECO:0000313" key="12">
    <source>
        <dbReference type="Proteomes" id="UP001589608"/>
    </source>
</evidence>
<sequence length="403" mass="43629">MRRERSRWLYQLLYPLLMLWYGLIVAGLVAVVVTWPERPIGSPADIPWWSHAIAAGLVVVTWAPVAAWVERGVHHLAYGQRDDAYDVAGRVARQLHAEPRADELLPAVAALLADTLALPYVEIETEGRVVTAHGTVPDGATIVVIPLRYLDLTLGSLRVSARRRDWLSAADVHLLQDLARQVAITLHAAGLTTALQQSREQLVAAREEERRRIRRDLHDGLAPTLAAIGLQLGVVQRTLRSDPDGAERLAGELRAAVRQATGDIRRLVYQLRPPMLDELGLAEALRNLSLADGLERTVTAPEPMPELPAAIEVAIYRIAAEALHNAARHAGASRCTVELSAGPDRVAIAVADDGRGLPDGYLAGVGHRSMRERSAELGGTIDIGPAAGGGTRVAATFPMRPHD</sequence>
<keyword evidence="8" id="KW-0902">Two-component regulatory system</keyword>
<keyword evidence="7" id="KW-0067">ATP-binding</keyword>
<dbReference type="Gene3D" id="1.20.5.1930">
    <property type="match status" value="1"/>
</dbReference>
<feature type="transmembrane region" description="Helical" evidence="9">
    <location>
        <begin position="12"/>
        <end position="36"/>
    </location>
</feature>
<evidence type="ECO:0000256" key="2">
    <source>
        <dbReference type="ARBA" id="ARBA00012438"/>
    </source>
</evidence>
<comment type="caution">
    <text evidence="11">The sequence shown here is derived from an EMBL/GenBank/DDBJ whole genome shotgun (WGS) entry which is preliminary data.</text>
</comment>
<dbReference type="Gene3D" id="3.30.565.10">
    <property type="entry name" value="Histidine kinase-like ATPase, C-terminal domain"/>
    <property type="match status" value="1"/>
</dbReference>
<dbReference type="PANTHER" id="PTHR24421:SF10">
    <property type="entry name" value="NITRATE_NITRITE SENSOR PROTEIN NARQ"/>
    <property type="match status" value="1"/>
</dbReference>
<name>A0ABV5MDV9_9ACTN</name>
<evidence type="ECO:0000256" key="4">
    <source>
        <dbReference type="ARBA" id="ARBA00022679"/>
    </source>
</evidence>
<keyword evidence="6 11" id="KW-0418">Kinase</keyword>
<evidence type="ECO:0000256" key="7">
    <source>
        <dbReference type="ARBA" id="ARBA00022840"/>
    </source>
</evidence>
<dbReference type="Gene3D" id="3.30.450.40">
    <property type="match status" value="1"/>
</dbReference>
<gene>
    <name evidence="11" type="ORF">ACFFTR_28470</name>
</gene>
<dbReference type="EC" id="2.7.13.3" evidence="2"/>
<dbReference type="GO" id="GO:0016301">
    <property type="term" value="F:kinase activity"/>
    <property type="evidence" value="ECO:0007669"/>
    <property type="project" value="UniProtKB-KW"/>
</dbReference>
<keyword evidence="9" id="KW-0472">Membrane</keyword>
<dbReference type="SUPFAM" id="SSF55781">
    <property type="entry name" value="GAF domain-like"/>
    <property type="match status" value="1"/>
</dbReference>
<dbReference type="RefSeq" id="WP_223104885.1">
    <property type="nucleotide sequence ID" value="NZ_CP061913.1"/>
</dbReference>
<dbReference type="InterPro" id="IPR036890">
    <property type="entry name" value="HATPase_C_sf"/>
</dbReference>
<dbReference type="Pfam" id="PF02518">
    <property type="entry name" value="HATPase_c"/>
    <property type="match status" value="1"/>
</dbReference>
<keyword evidence="9" id="KW-0812">Transmembrane</keyword>
<keyword evidence="4" id="KW-0808">Transferase</keyword>
<feature type="domain" description="Histidine kinase/HSP90-like ATPase" evidence="10">
    <location>
        <begin position="310"/>
        <end position="401"/>
    </location>
</feature>
<dbReference type="Pfam" id="PF07730">
    <property type="entry name" value="HisKA_3"/>
    <property type="match status" value="1"/>
</dbReference>
<proteinExistence type="predicted"/>
<evidence type="ECO:0000256" key="6">
    <source>
        <dbReference type="ARBA" id="ARBA00022777"/>
    </source>
</evidence>
<dbReference type="InterPro" id="IPR011712">
    <property type="entry name" value="Sig_transdc_His_kin_sub3_dim/P"/>
</dbReference>
<reference evidence="11 12" key="1">
    <citation type="submission" date="2024-09" db="EMBL/GenBank/DDBJ databases">
        <authorList>
            <person name="Sun Q."/>
            <person name="Mori K."/>
        </authorList>
    </citation>
    <scope>NUCLEOTIDE SEQUENCE [LARGE SCALE GENOMIC DNA]</scope>
    <source>
        <strain evidence="11 12">JCM 3307</strain>
    </source>
</reference>
<organism evidence="11 12">
    <name type="scientific">Dactylosporangium vinaceum</name>
    <dbReference type="NCBI Taxonomy" id="53362"/>
    <lineage>
        <taxon>Bacteria</taxon>
        <taxon>Bacillati</taxon>
        <taxon>Actinomycetota</taxon>
        <taxon>Actinomycetes</taxon>
        <taxon>Micromonosporales</taxon>
        <taxon>Micromonosporaceae</taxon>
        <taxon>Dactylosporangium</taxon>
    </lineage>
</organism>
<dbReference type="Proteomes" id="UP001589608">
    <property type="component" value="Unassembled WGS sequence"/>
</dbReference>
<dbReference type="CDD" id="cd16917">
    <property type="entry name" value="HATPase_UhpB-NarQ-NarX-like"/>
    <property type="match status" value="1"/>
</dbReference>
<evidence type="ECO:0000256" key="9">
    <source>
        <dbReference type="SAM" id="Phobius"/>
    </source>
</evidence>
<dbReference type="EMBL" id="JBHMCA010000051">
    <property type="protein sequence ID" value="MFB9447042.1"/>
    <property type="molecule type" value="Genomic_DNA"/>
</dbReference>
<dbReference type="SMART" id="SM00387">
    <property type="entry name" value="HATPase_c"/>
    <property type="match status" value="1"/>
</dbReference>